<keyword evidence="7 8" id="KW-0067">ATP-binding</keyword>
<feature type="binding site" evidence="8">
    <location>
        <position position="30"/>
    </location>
    <ligand>
        <name>ATP</name>
        <dbReference type="ChEBI" id="CHEBI:30616"/>
    </ligand>
</feature>
<dbReference type="InterPro" id="IPR041739">
    <property type="entry name" value="G5K_ProB"/>
</dbReference>
<comment type="pathway">
    <text evidence="8">Amino-acid biosynthesis; L-proline biosynthesis; L-glutamate 5-semialdehyde from L-glutamate: step 1/2.</text>
</comment>
<feature type="binding site" evidence="8">
    <location>
        <position position="70"/>
    </location>
    <ligand>
        <name>substrate</name>
    </ligand>
</feature>
<protein>
    <recommendedName>
        <fullName evidence="8">Glutamate 5-kinase</fullName>
        <ecNumber evidence="8">2.7.2.11</ecNumber>
    </recommendedName>
    <alternativeName>
        <fullName evidence="8">Gamma-glutamyl kinase</fullName>
        <shortName evidence="8">GK</shortName>
    </alternativeName>
</protein>
<keyword evidence="11" id="KW-1185">Reference proteome</keyword>
<evidence type="ECO:0000256" key="6">
    <source>
        <dbReference type="ARBA" id="ARBA00022777"/>
    </source>
</evidence>
<name>A0A1Z5J166_9LACO</name>
<evidence type="ECO:0000256" key="2">
    <source>
        <dbReference type="ARBA" id="ARBA00022605"/>
    </source>
</evidence>
<feature type="binding site" evidence="8">
    <location>
        <position position="157"/>
    </location>
    <ligand>
        <name>substrate</name>
    </ligand>
</feature>
<feature type="binding site" evidence="8">
    <location>
        <begin position="193"/>
        <end position="194"/>
    </location>
    <ligand>
        <name>ATP</name>
        <dbReference type="ChEBI" id="CHEBI:30616"/>
    </ligand>
</feature>
<sequence>MRNYLRQKDGIGMGAQLSNRKMNVKRLVVKVGTSSLVYPSGGLNLRVIDQLAFALSTLCGQGKEVILVSSGAIGVGLNALRLKERPKEISEQQALASIGQSKLITMFNQRFAHYNQTIGQLLLTHDVFDFPASNQHVMDTFDRLLAKHVVPIVNENDSIAVDEMDHRTKFGDNDQLSAIVATHVDADLLIMLSDIEGFYDQNPLKHDDAQLIPTIHHIDDETYAVAGGRGSRYGTGGMVTKLTAAEIMLKDNRQMVLASGKDPAIILDILAGKPVGTWFTPEEKGGMNSNYSAVKGYKSL</sequence>
<dbReference type="EMBL" id="BCMJ01000001">
    <property type="protein sequence ID" value="GAX07626.1"/>
    <property type="molecule type" value="Genomic_DNA"/>
</dbReference>
<evidence type="ECO:0000259" key="9">
    <source>
        <dbReference type="Pfam" id="PF00696"/>
    </source>
</evidence>
<dbReference type="InterPro" id="IPR036393">
    <property type="entry name" value="AceGlu_kinase-like_sf"/>
</dbReference>
<dbReference type="InterPro" id="IPR019797">
    <property type="entry name" value="Glutamate_5-kinase_CS"/>
</dbReference>
<keyword evidence="6 8" id="KW-0418">Kinase</keyword>
<evidence type="ECO:0000256" key="5">
    <source>
        <dbReference type="ARBA" id="ARBA00022741"/>
    </source>
</evidence>
<feature type="binding site" evidence="8">
    <location>
        <begin position="235"/>
        <end position="241"/>
    </location>
    <ligand>
        <name>ATP</name>
        <dbReference type="ChEBI" id="CHEBI:30616"/>
    </ligand>
</feature>
<evidence type="ECO:0000256" key="4">
    <source>
        <dbReference type="ARBA" id="ARBA00022679"/>
    </source>
</evidence>
<comment type="caution">
    <text evidence="10">The sequence shown here is derived from an EMBL/GenBank/DDBJ whole genome shotgun (WGS) entry which is preliminary data.</text>
</comment>
<comment type="function">
    <text evidence="8">Catalyzes the transfer of a phosphate group to glutamate to form L-glutamate 5-phosphate.</text>
</comment>
<dbReference type="FunFam" id="3.40.1160.10:FF:000018">
    <property type="entry name" value="Glutamate 5-kinase"/>
    <property type="match status" value="1"/>
</dbReference>
<dbReference type="GO" id="GO:0055129">
    <property type="term" value="P:L-proline biosynthetic process"/>
    <property type="evidence" value="ECO:0007669"/>
    <property type="project" value="UniProtKB-UniRule"/>
</dbReference>
<dbReference type="GO" id="GO:0004349">
    <property type="term" value="F:glutamate 5-kinase activity"/>
    <property type="evidence" value="ECO:0007669"/>
    <property type="project" value="UniProtKB-UniRule"/>
</dbReference>
<feature type="domain" description="Aspartate/glutamate/uridylate kinase" evidence="9">
    <location>
        <begin position="25"/>
        <end position="257"/>
    </location>
</feature>
<keyword evidence="5 8" id="KW-0547">Nucleotide-binding</keyword>
<evidence type="ECO:0000313" key="10">
    <source>
        <dbReference type="EMBL" id="GAX07626.1"/>
    </source>
</evidence>
<dbReference type="InterPro" id="IPR001048">
    <property type="entry name" value="Asp/Glu/Uridylate_kinase"/>
</dbReference>
<evidence type="ECO:0000256" key="8">
    <source>
        <dbReference type="HAMAP-Rule" id="MF_00456"/>
    </source>
</evidence>
<dbReference type="InterPro" id="IPR011529">
    <property type="entry name" value="Glu_5kinase"/>
</dbReference>
<dbReference type="UniPathway" id="UPA00098">
    <property type="reaction ID" value="UER00359"/>
</dbReference>
<comment type="catalytic activity">
    <reaction evidence="8">
        <text>L-glutamate + ATP = L-glutamyl 5-phosphate + ADP</text>
        <dbReference type="Rhea" id="RHEA:14877"/>
        <dbReference type="ChEBI" id="CHEBI:29985"/>
        <dbReference type="ChEBI" id="CHEBI:30616"/>
        <dbReference type="ChEBI" id="CHEBI:58274"/>
        <dbReference type="ChEBI" id="CHEBI:456216"/>
        <dbReference type="EC" id="2.7.2.11"/>
    </reaction>
</comment>
<keyword evidence="2 8" id="KW-0028">Amino-acid biosynthesis</keyword>
<proteinExistence type="inferred from homology"/>
<dbReference type="PROSITE" id="PS00902">
    <property type="entry name" value="GLUTAMATE_5_KINASE"/>
    <property type="match status" value="1"/>
</dbReference>
<keyword evidence="4 8" id="KW-0808">Transferase</keyword>
<evidence type="ECO:0000256" key="7">
    <source>
        <dbReference type="ARBA" id="ARBA00022840"/>
    </source>
</evidence>
<keyword evidence="3 8" id="KW-0641">Proline biosynthesis</keyword>
<keyword evidence="1 8" id="KW-0963">Cytoplasm</keyword>
<comment type="subcellular location">
    <subcellularLocation>
        <location evidence="8">Cytoplasm</location>
    </subcellularLocation>
</comment>
<dbReference type="Gene3D" id="3.40.1160.10">
    <property type="entry name" value="Acetylglutamate kinase-like"/>
    <property type="match status" value="1"/>
</dbReference>
<accession>A0A1Z5J166</accession>
<comment type="similarity">
    <text evidence="8">Belongs to the glutamate 5-kinase family.</text>
</comment>
<gene>
    <name evidence="8 10" type="primary">proB</name>
    <name evidence="10" type="ORF">IWT5_00360</name>
</gene>
<dbReference type="InterPro" id="IPR005715">
    <property type="entry name" value="Glu_5kinase/COase_Synthase"/>
</dbReference>
<dbReference type="GO" id="GO:0005829">
    <property type="term" value="C:cytosol"/>
    <property type="evidence" value="ECO:0007669"/>
    <property type="project" value="TreeGrafter"/>
</dbReference>
<dbReference type="HAMAP" id="MF_00456">
    <property type="entry name" value="ProB"/>
    <property type="match status" value="1"/>
</dbReference>
<dbReference type="PIRSF" id="PIRSF000729">
    <property type="entry name" value="GK"/>
    <property type="match status" value="1"/>
</dbReference>
<dbReference type="GO" id="GO:0005524">
    <property type="term" value="F:ATP binding"/>
    <property type="evidence" value="ECO:0007669"/>
    <property type="project" value="UniProtKB-KW"/>
</dbReference>
<feature type="binding site" evidence="8">
    <location>
        <position position="173"/>
    </location>
    <ligand>
        <name>substrate</name>
    </ligand>
</feature>
<dbReference type="Proteomes" id="UP000223370">
    <property type="component" value="Unassembled WGS sequence"/>
</dbReference>
<organism evidence="10 11">
    <name type="scientific">Secundilactobacillus silagincola</name>
    <dbReference type="NCBI Taxonomy" id="1714681"/>
    <lineage>
        <taxon>Bacteria</taxon>
        <taxon>Bacillati</taxon>
        <taxon>Bacillota</taxon>
        <taxon>Bacilli</taxon>
        <taxon>Lactobacillales</taxon>
        <taxon>Lactobacillaceae</taxon>
        <taxon>Secundilactobacillus</taxon>
    </lineage>
</organism>
<dbReference type="Pfam" id="PF00696">
    <property type="entry name" value="AA_kinase"/>
    <property type="match status" value="1"/>
</dbReference>
<dbReference type="InterPro" id="IPR001057">
    <property type="entry name" value="Glu/AcGlu_kinase"/>
</dbReference>
<dbReference type="NCBIfam" id="TIGR01027">
    <property type="entry name" value="proB"/>
    <property type="match status" value="1"/>
</dbReference>
<evidence type="ECO:0000256" key="1">
    <source>
        <dbReference type="ARBA" id="ARBA00022490"/>
    </source>
</evidence>
<evidence type="ECO:0000313" key="11">
    <source>
        <dbReference type="Proteomes" id="UP000223370"/>
    </source>
</evidence>
<dbReference type="CDD" id="cd04242">
    <property type="entry name" value="AAK_G5K_ProB"/>
    <property type="match status" value="1"/>
</dbReference>
<dbReference type="SUPFAM" id="SSF53633">
    <property type="entry name" value="Carbamate kinase-like"/>
    <property type="match status" value="1"/>
</dbReference>
<dbReference type="PANTHER" id="PTHR43654:SF1">
    <property type="entry name" value="ISOPENTENYL PHOSPHATE KINASE"/>
    <property type="match status" value="1"/>
</dbReference>
<dbReference type="EC" id="2.7.2.11" evidence="8"/>
<evidence type="ECO:0000256" key="3">
    <source>
        <dbReference type="ARBA" id="ARBA00022650"/>
    </source>
</evidence>
<reference evidence="10 11" key="1">
    <citation type="submission" date="2015-11" db="EMBL/GenBank/DDBJ databases">
        <title>Draft genome sequences of new species of the genus Lactobacillus isolated from orchardgrass silage.</title>
        <authorList>
            <person name="Tohno M."/>
            <person name="Tanizawa Y."/>
            <person name="Arita M."/>
        </authorList>
    </citation>
    <scope>NUCLEOTIDE SEQUENCE [LARGE SCALE GENOMIC DNA]</scope>
    <source>
        <strain evidence="10 11">IWT5</strain>
    </source>
</reference>
<dbReference type="PANTHER" id="PTHR43654">
    <property type="entry name" value="GLUTAMATE 5-KINASE"/>
    <property type="match status" value="1"/>
</dbReference>
<dbReference type="AlphaFoldDB" id="A0A1Z5J166"/>
<dbReference type="PRINTS" id="PR00474">
    <property type="entry name" value="GLU5KINASE"/>
</dbReference>